<evidence type="ECO:0000256" key="7">
    <source>
        <dbReference type="ARBA" id="ARBA00022989"/>
    </source>
</evidence>
<evidence type="ECO:0000256" key="3">
    <source>
        <dbReference type="ARBA" id="ARBA00022475"/>
    </source>
</evidence>
<feature type="transmembrane region" description="Helical" evidence="9">
    <location>
        <begin position="12"/>
        <end position="34"/>
    </location>
</feature>
<feature type="transmembrane region" description="Helical" evidence="9">
    <location>
        <begin position="272"/>
        <end position="297"/>
    </location>
</feature>
<evidence type="ECO:0000256" key="5">
    <source>
        <dbReference type="ARBA" id="ARBA00022741"/>
    </source>
</evidence>
<keyword evidence="2" id="KW-0813">Transport</keyword>
<dbReference type="GO" id="GO:0015421">
    <property type="term" value="F:ABC-type oligopeptide transporter activity"/>
    <property type="evidence" value="ECO:0007669"/>
    <property type="project" value="TreeGrafter"/>
</dbReference>
<feature type="domain" description="ABC transporter" evidence="10">
    <location>
        <begin position="335"/>
        <end position="570"/>
    </location>
</feature>
<evidence type="ECO:0000256" key="6">
    <source>
        <dbReference type="ARBA" id="ARBA00022840"/>
    </source>
</evidence>
<keyword evidence="6 12" id="KW-0067">ATP-binding</keyword>
<comment type="subcellular location">
    <subcellularLocation>
        <location evidence="1">Cell membrane</location>
        <topology evidence="1">Multi-pass membrane protein</topology>
    </subcellularLocation>
</comment>
<dbReference type="AlphaFoldDB" id="A0A1I5ZMY8"/>
<dbReference type="GO" id="GO:0005886">
    <property type="term" value="C:plasma membrane"/>
    <property type="evidence" value="ECO:0007669"/>
    <property type="project" value="UniProtKB-SubCell"/>
</dbReference>
<keyword evidence="7 9" id="KW-1133">Transmembrane helix</keyword>
<evidence type="ECO:0000256" key="1">
    <source>
        <dbReference type="ARBA" id="ARBA00004651"/>
    </source>
</evidence>
<evidence type="ECO:0000256" key="8">
    <source>
        <dbReference type="ARBA" id="ARBA00023136"/>
    </source>
</evidence>
<keyword evidence="13" id="KW-1185">Reference proteome</keyword>
<evidence type="ECO:0000256" key="2">
    <source>
        <dbReference type="ARBA" id="ARBA00022448"/>
    </source>
</evidence>
<dbReference type="Pfam" id="PF00664">
    <property type="entry name" value="ABC_membrane"/>
    <property type="match status" value="1"/>
</dbReference>
<evidence type="ECO:0000259" key="11">
    <source>
        <dbReference type="PROSITE" id="PS50929"/>
    </source>
</evidence>
<dbReference type="Proteomes" id="UP000198734">
    <property type="component" value="Unassembled WGS sequence"/>
</dbReference>
<dbReference type="CDD" id="cd18548">
    <property type="entry name" value="ABC_6TM_Tm287_like"/>
    <property type="match status" value="1"/>
</dbReference>
<dbReference type="RefSeq" id="WP_093537523.1">
    <property type="nucleotide sequence ID" value="NZ_FOXU01000005.1"/>
</dbReference>
<dbReference type="FunFam" id="3.40.50.300:FF:000221">
    <property type="entry name" value="Multidrug ABC transporter ATP-binding protein"/>
    <property type="match status" value="1"/>
</dbReference>
<dbReference type="GO" id="GO:0016887">
    <property type="term" value="F:ATP hydrolysis activity"/>
    <property type="evidence" value="ECO:0007669"/>
    <property type="project" value="InterPro"/>
</dbReference>
<dbReference type="Pfam" id="PF00005">
    <property type="entry name" value="ABC_tran"/>
    <property type="match status" value="1"/>
</dbReference>
<evidence type="ECO:0000256" key="9">
    <source>
        <dbReference type="SAM" id="Phobius"/>
    </source>
</evidence>
<evidence type="ECO:0000259" key="10">
    <source>
        <dbReference type="PROSITE" id="PS50893"/>
    </source>
</evidence>
<feature type="transmembrane region" description="Helical" evidence="9">
    <location>
        <begin position="238"/>
        <end position="260"/>
    </location>
</feature>
<dbReference type="InterPro" id="IPR003439">
    <property type="entry name" value="ABC_transporter-like_ATP-bd"/>
</dbReference>
<dbReference type="STRING" id="126156.SAMN05421670_2830"/>
<dbReference type="PROSITE" id="PS50893">
    <property type="entry name" value="ABC_TRANSPORTER_2"/>
    <property type="match status" value="1"/>
</dbReference>
<dbReference type="Gene3D" id="3.40.50.300">
    <property type="entry name" value="P-loop containing nucleotide triphosphate hydrolases"/>
    <property type="match status" value="1"/>
</dbReference>
<keyword evidence="4 9" id="KW-0812">Transmembrane</keyword>
<name>A0A1I5ZMY8_9BACI</name>
<dbReference type="EMBL" id="FOXU01000005">
    <property type="protein sequence ID" value="SFQ57854.1"/>
    <property type="molecule type" value="Genomic_DNA"/>
</dbReference>
<keyword evidence="8 9" id="KW-0472">Membrane</keyword>
<accession>A0A1I5ZMY8</accession>
<keyword evidence="3" id="KW-1003">Cell membrane</keyword>
<dbReference type="SUPFAM" id="SSF90123">
    <property type="entry name" value="ABC transporter transmembrane region"/>
    <property type="match status" value="1"/>
</dbReference>
<dbReference type="InterPro" id="IPR003593">
    <property type="entry name" value="AAA+_ATPase"/>
</dbReference>
<dbReference type="InterPro" id="IPR039421">
    <property type="entry name" value="Type_1_exporter"/>
</dbReference>
<dbReference type="PANTHER" id="PTHR43394">
    <property type="entry name" value="ATP-DEPENDENT PERMEASE MDL1, MITOCHONDRIAL"/>
    <property type="match status" value="1"/>
</dbReference>
<dbReference type="Gene3D" id="1.20.1560.10">
    <property type="entry name" value="ABC transporter type 1, transmembrane domain"/>
    <property type="match status" value="1"/>
</dbReference>
<organism evidence="12 13">
    <name type="scientific">Psychrobacillus psychrotolerans</name>
    <dbReference type="NCBI Taxonomy" id="126156"/>
    <lineage>
        <taxon>Bacteria</taxon>
        <taxon>Bacillati</taxon>
        <taxon>Bacillota</taxon>
        <taxon>Bacilli</taxon>
        <taxon>Bacillales</taxon>
        <taxon>Bacillaceae</taxon>
        <taxon>Psychrobacillus</taxon>
    </lineage>
</organism>
<feature type="domain" description="ABC transmembrane type-1" evidence="11">
    <location>
        <begin position="19"/>
        <end position="301"/>
    </location>
</feature>
<dbReference type="FunFam" id="1.20.1560.10:FF:000040">
    <property type="entry name" value="Multidrug ABC transporter ATP-binding protein"/>
    <property type="match status" value="1"/>
</dbReference>
<dbReference type="InterPro" id="IPR036640">
    <property type="entry name" value="ABC1_TM_sf"/>
</dbReference>
<sequence>MKSFWKLLPYLKPYMLFAILAPMFMCIEVAMDLLSPTIMQHIIDNGIANDDTAYVIKLGVLMLVTAVIGLIGGVGCTIYSTRAAVNFAADIRKDVFKMTERFSSENMDNIGVGKLITIVTNDITAVQQALMMTLRVFVRGPLLFIGAVAIVWFTARELFPVLLVVIPILMILIYFFSYKTGKLFAKVQKAMDKVNTKLQETFAGIRVIKAFDRQNFEVKAFKHVNEELTKRNMSAEQLILTLMPVMLFIVNIGVVVGMWMGAIKVNEGTLQVGVILAFINYLTIIMNGLVSSSHVLMQITRSFTSARRIQQVLETQIDITDPVNPLSNNEFKGEVEFKSVYFSYSKNGEYVLKDISFHVNSGETIGIIGPTGSGKSTLIKLLPRLYDPDLGEVMINGINIKEYSIKNLRDLIGFVPQKATLFAGSIEENIRFGKEEATIEDMEKAANSAAASEFINKVDGRFGHELMQGATNLSGGQKQRLSMTRAFIRKPKILVLDDSTSAIDAISEVQVQQALTHDLPDTTVFIVSSKVSSIINADRILVMEDGMIVASGTHDELIENSEVYRSIYATQSGKGVLSYE</sequence>
<evidence type="ECO:0000256" key="4">
    <source>
        <dbReference type="ARBA" id="ARBA00022692"/>
    </source>
</evidence>
<dbReference type="SUPFAM" id="SSF52540">
    <property type="entry name" value="P-loop containing nucleoside triphosphate hydrolases"/>
    <property type="match status" value="1"/>
</dbReference>
<dbReference type="PANTHER" id="PTHR43394:SF1">
    <property type="entry name" value="ATP-BINDING CASSETTE SUB-FAMILY B MEMBER 10, MITOCHONDRIAL"/>
    <property type="match status" value="1"/>
</dbReference>
<protein>
    <submittedName>
        <fullName evidence="12">ATP-binding cassette, subfamily B</fullName>
    </submittedName>
</protein>
<feature type="transmembrane region" description="Helical" evidence="9">
    <location>
        <begin position="54"/>
        <end position="79"/>
    </location>
</feature>
<dbReference type="GO" id="GO:0005524">
    <property type="term" value="F:ATP binding"/>
    <property type="evidence" value="ECO:0007669"/>
    <property type="project" value="UniProtKB-KW"/>
</dbReference>
<dbReference type="OrthoDB" id="9770415at2"/>
<evidence type="ECO:0000313" key="13">
    <source>
        <dbReference type="Proteomes" id="UP000198734"/>
    </source>
</evidence>
<evidence type="ECO:0000313" key="12">
    <source>
        <dbReference type="EMBL" id="SFQ57854.1"/>
    </source>
</evidence>
<dbReference type="SMART" id="SM00382">
    <property type="entry name" value="AAA"/>
    <property type="match status" value="1"/>
</dbReference>
<dbReference type="InterPro" id="IPR011527">
    <property type="entry name" value="ABC1_TM_dom"/>
</dbReference>
<keyword evidence="5" id="KW-0547">Nucleotide-binding</keyword>
<dbReference type="InterPro" id="IPR027417">
    <property type="entry name" value="P-loop_NTPase"/>
</dbReference>
<gene>
    <name evidence="12" type="ORF">SAMN05421670_2830</name>
</gene>
<reference evidence="13" key="1">
    <citation type="submission" date="2016-10" db="EMBL/GenBank/DDBJ databases">
        <authorList>
            <person name="Varghese N."/>
            <person name="Submissions S."/>
        </authorList>
    </citation>
    <scope>NUCLEOTIDE SEQUENCE [LARGE SCALE GENOMIC DNA]</scope>
    <source>
        <strain evidence="13">DSM 11706</strain>
    </source>
</reference>
<feature type="transmembrane region" description="Helical" evidence="9">
    <location>
        <begin position="159"/>
        <end position="176"/>
    </location>
</feature>
<dbReference type="PROSITE" id="PS50929">
    <property type="entry name" value="ABC_TM1F"/>
    <property type="match status" value="1"/>
</dbReference>
<proteinExistence type="predicted"/>
<feature type="transmembrane region" description="Helical" evidence="9">
    <location>
        <begin position="136"/>
        <end position="153"/>
    </location>
</feature>